<comment type="caution">
    <text evidence="1">The sequence shown here is derived from an EMBL/GenBank/DDBJ whole genome shotgun (WGS) entry which is preliminary data.</text>
</comment>
<accession>A0A2T9X8B1</accession>
<gene>
    <name evidence="1" type="ORF">DDW13_03615</name>
</gene>
<organism evidence="1 2">
    <name type="scientific">Acidianus hospitalis</name>
    <dbReference type="NCBI Taxonomy" id="563177"/>
    <lineage>
        <taxon>Archaea</taxon>
        <taxon>Thermoproteota</taxon>
        <taxon>Thermoprotei</taxon>
        <taxon>Sulfolobales</taxon>
        <taxon>Sulfolobaceae</taxon>
        <taxon>Acidianus</taxon>
    </lineage>
</organism>
<dbReference type="Proteomes" id="UP000245638">
    <property type="component" value="Unassembled WGS sequence"/>
</dbReference>
<dbReference type="OMA" id="DYGSICE"/>
<dbReference type="EMBL" id="QEFD01000112">
    <property type="protein sequence ID" value="PVU76275.1"/>
    <property type="molecule type" value="Genomic_DNA"/>
</dbReference>
<protein>
    <submittedName>
        <fullName evidence="1">Uncharacterized protein</fullName>
    </submittedName>
</protein>
<dbReference type="RefSeq" id="WP_013775901.1">
    <property type="nucleotide sequence ID" value="NC_015518.1"/>
</dbReference>
<evidence type="ECO:0000313" key="1">
    <source>
        <dbReference type="EMBL" id="PVU76275.1"/>
    </source>
</evidence>
<sequence length="62" mass="7147">MSDCYIKDGDKTCVIICGKLICDKDTVNDYGRLCEKCKRGDRKACIEMLERYGCWSASGWWL</sequence>
<name>A0A2T9X8B1_9CREN</name>
<reference evidence="1 2" key="1">
    <citation type="journal article" date="2015" name="Appl. Environ. Microbiol.">
        <title>Nanoarchaeota, Their Sulfolobales Host, and Nanoarchaeota Virus Distribution across Yellowstone National Park Hot Springs.</title>
        <authorList>
            <person name="Munson-McGee J.H."/>
            <person name="Field E.K."/>
            <person name="Bateson M."/>
            <person name="Rooney C."/>
            <person name="Stepanauskas R."/>
            <person name="Young M.J."/>
        </authorList>
    </citation>
    <scope>NUCLEOTIDE SEQUENCE [LARGE SCALE GENOMIC DNA]</scope>
    <source>
        <strain evidence="1">SCGC AC-742_N10</strain>
    </source>
</reference>
<proteinExistence type="predicted"/>
<evidence type="ECO:0000313" key="2">
    <source>
        <dbReference type="Proteomes" id="UP000245638"/>
    </source>
</evidence>
<dbReference type="AlphaFoldDB" id="A0A2T9X8B1"/>